<accession>A0ACB8S1Y9</accession>
<comment type="caution">
    <text evidence="1">The sequence shown here is derived from an EMBL/GenBank/DDBJ whole genome shotgun (WGS) entry which is preliminary data.</text>
</comment>
<evidence type="ECO:0000313" key="1">
    <source>
        <dbReference type="EMBL" id="KAI0049860.1"/>
    </source>
</evidence>
<evidence type="ECO:0000313" key="2">
    <source>
        <dbReference type="Proteomes" id="UP000814033"/>
    </source>
</evidence>
<sequence>MQSTLITVAGSRRPITVNAKSLVVSIPPPVPDPSSSSSSSASSTTAFRRKPQVTFRSPSIQFPTELRVERSASRASSIVPATSTTSSTIIKNSGTSYGHTLSKASAVGHRFKYPMHPPLPVYHPLGRLALSLPEIDLETLGMRTPLPISVDDAARRSSSRARRPAAKLRDADVADGPVGSPLAGPADAPAEKPSPRKRRGAGQGAGAKRKRREPEDNDATYPAKRTRNTRQAAIASEGASPPGSVPPGAETPEVVENVEEVLKVVPERRSTRSRAANAAKPSATRRNSSASDATQTSVSVSIAAGRAKKDDADATPGKPKELEEPSPASRSSSEGKGKGKQDVDIPMLDAIVVSKAPSPTARPAPMAVDTPEHPPPLASALETSKEEGELSEEGELPSKA</sequence>
<name>A0ACB8S1Y9_9AGAM</name>
<dbReference type="EMBL" id="MU275868">
    <property type="protein sequence ID" value="KAI0049860.1"/>
    <property type="molecule type" value="Genomic_DNA"/>
</dbReference>
<proteinExistence type="predicted"/>
<gene>
    <name evidence="1" type="ORF">FA95DRAFT_1556370</name>
</gene>
<reference evidence="1" key="2">
    <citation type="journal article" date="2022" name="New Phytol.">
        <title>Evolutionary transition to the ectomycorrhizal habit in the genomes of a hyperdiverse lineage of mushroom-forming fungi.</title>
        <authorList>
            <person name="Looney B."/>
            <person name="Miyauchi S."/>
            <person name="Morin E."/>
            <person name="Drula E."/>
            <person name="Courty P.E."/>
            <person name="Kohler A."/>
            <person name="Kuo A."/>
            <person name="LaButti K."/>
            <person name="Pangilinan J."/>
            <person name="Lipzen A."/>
            <person name="Riley R."/>
            <person name="Andreopoulos W."/>
            <person name="He G."/>
            <person name="Johnson J."/>
            <person name="Nolan M."/>
            <person name="Tritt A."/>
            <person name="Barry K.W."/>
            <person name="Grigoriev I.V."/>
            <person name="Nagy L.G."/>
            <person name="Hibbett D."/>
            <person name="Henrissat B."/>
            <person name="Matheny P.B."/>
            <person name="Labbe J."/>
            <person name="Martin F.M."/>
        </authorList>
    </citation>
    <scope>NUCLEOTIDE SEQUENCE</scope>
    <source>
        <strain evidence="1">FP105234-sp</strain>
    </source>
</reference>
<dbReference type="Proteomes" id="UP000814033">
    <property type="component" value="Unassembled WGS sequence"/>
</dbReference>
<keyword evidence="2" id="KW-1185">Reference proteome</keyword>
<reference evidence="1" key="1">
    <citation type="submission" date="2021-02" db="EMBL/GenBank/DDBJ databases">
        <authorList>
            <consortium name="DOE Joint Genome Institute"/>
            <person name="Ahrendt S."/>
            <person name="Looney B.P."/>
            <person name="Miyauchi S."/>
            <person name="Morin E."/>
            <person name="Drula E."/>
            <person name="Courty P.E."/>
            <person name="Chicoki N."/>
            <person name="Fauchery L."/>
            <person name="Kohler A."/>
            <person name="Kuo A."/>
            <person name="Labutti K."/>
            <person name="Pangilinan J."/>
            <person name="Lipzen A."/>
            <person name="Riley R."/>
            <person name="Andreopoulos W."/>
            <person name="He G."/>
            <person name="Johnson J."/>
            <person name="Barry K.W."/>
            <person name="Grigoriev I.V."/>
            <person name="Nagy L."/>
            <person name="Hibbett D."/>
            <person name="Henrissat B."/>
            <person name="Matheny P.B."/>
            <person name="Labbe J."/>
            <person name="Martin F."/>
        </authorList>
    </citation>
    <scope>NUCLEOTIDE SEQUENCE</scope>
    <source>
        <strain evidence="1">FP105234-sp</strain>
    </source>
</reference>
<organism evidence="1 2">
    <name type="scientific">Auriscalpium vulgare</name>
    <dbReference type="NCBI Taxonomy" id="40419"/>
    <lineage>
        <taxon>Eukaryota</taxon>
        <taxon>Fungi</taxon>
        <taxon>Dikarya</taxon>
        <taxon>Basidiomycota</taxon>
        <taxon>Agaricomycotina</taxon>
        <taxon>Agaricomycetes</taxon>
        <taxon>Russulales</taxon>
        <taxon>Auriscalpiaceae</taxon>
        <taxon>Auriscalpium</taxon>
    </lineage>
</organism>
<protein>
    <submittedName>
        <fullName evidence="1">Uncharacterized protein</fullName>
    </submittedName>
</protein>